<dbReference type="Pfam" id="PF05018">
    <property type="entry name" value="CFA20_dom"/>
    <property type="match status" value="1"/>
</dbReference>
<evidence type="ECO:0000313" key="4">
    <source>
        <dbReference type="Proteomes" id="UP000602510"/>
    </source>
</evidence>
<protein>
    <recommendedName>
        <fullName evidence="2">CFA20 domain-containing protein</fullName>
    </recommendedName>
</protein>
<gene>
    <name evidence="3" type="ORF">GN244_ATG04906</name>
</gene>
<evidence type="ECO:0000259" key="2">
    <source>
        <dbReference type="Pfam" id="PF05018"/>
    </source>
</evidence>
<feature type="region of interest" description="Disordered" evidence="1">
    <location>
        <begin position="231"/>
        <end position="395"/>
    </location>
</feature>
<name>A0A833SL58_PHYIN</name>
<feature type="compositionally biased region" description="Basic and acidic residues" evidence="1">
    <location>
        <begin position="723"/>
        <end position="741"/>
    </location>
</feature>
<reference evidence="3" key="1">
    <citation type="submission" date="2020-04" db="EMBL/GenBank/DDBJ databases">
        <title>Hybrid Assembly of Korean Phytophthora infestans isolates.</title>
        <authorList>
            <person name="Prokchorchik M."/>
            <person name="Lee Y."/>
            <person name="Seo J."/>
            <person name="Cho J.-H."/>
            <person name="Park Y.-E."/>
            <person name="Jang D.-C."/>
            <person name="Im J.-S."/>
            <person name="Choi J.-G."/>
            <person name="Park H.-J."/>
            <person name="Lee G.-B."/>
            <person name="Lee Y.-G."/>
            <person name="Hong S.-Y."/>
            <person name="Cho K."/>
            <person name="Sohn K.H."/>
        </authorList>
    </citation>
    <scope>NUCLEOTIDE SEQUENCE</scope>
    <source>
        <strain evidence="3">KR_1_A1</strain>
    </source>
</reference>
<feature type="region of interest" description="Disordered" evidence="1">
    <location>
        <begin position="871"/>
        <end position="903"/>
    </location>
</feature>
<feature type="compositionally biased region" description="Polar residues" evidence="1">
    <location>
        <begin position="336"/>
        <end position="346"/>
    </location>
</feature>
<feature type="region of interest" description="Disordered" evidence="1">
    <location>
        <begin position="661"/>
        <end position="859"/>
    </location>
</feature>
<dbReference type="EMBL" id="WSZM01000097">
    <property type="protein sequence ID" value="KAF4042601.1"/>
    <property type="molecule type" value="Genomic_DNA"/>
</dbReference>
<feature type="compositionally biased region" description="Acidic residues" evidence="1">
    <location>
        <begin position="752"/>
        <end position="770"/>
    </location>
</feature>
<organism evidence="3 4">
    <name type="scientific">Phytophthora infestans</name>
    <name type="common">Potato late blight agent</name>
    <name type="synonym">Botrytis infestans</name>
    <dbReference type="NCBI Taxonomy" id="4787"/>
    <lineage>
        <taxon>Eukaryota</taxon>
        <taxon>Sar</taxon>
        <taxon>Stramenopiles</taxon>
        <taxon>Oomycota</taxon>
        <taxon>Peronosporomycetes</taxon>
        <taxon>Peronosporales</taxon>
        <taxon>Peronosporaceae</taxon>
        <taxon>Phytophthora</taxon>
    </lineage>
</organism>
<feature type="compositionally biased region" description="Low complexity" evidence="1">
    <location>
        <begin position="843"/>
        <end position="859"/>
    </location>
</feature>
<keyword evidence="4" id="KW-1185">Reference proteome</keyword>
<proteinExistence type="predicted"/>
<feature type="compositionally biased region" description="Basic and acidic residues" evidence="1">
    <location>
        <begin position="347"/>
        <end position="356"/>
    </location>
</feature>
<dbReference type="InterPro" id="IPR040441">
    <property type="entry name" value="CFA20/CFAP20DC"/>
</dbReference>
<dbReference type="InterPro" id="IPR007714">
    <property type="entry name" value="CFA20_dom"/>
</dbReference>
<feature type="compositionally biased region" description="Acidic residues" evidence="1">
    <location>
        <begin position="679"/>
        <end position="689"/>
    </location>
</feature>
<accession>A0A833SL58</accession>
<feature type="compositionally biased region" description="Basic and acidic residues" evidence="1">
    <location>
        <begin position="302"/>
        <end position="313"/>
    </location>
</feature>
<feature type="compositionally biased region" description="Polar residues" evidence="1">
    <location>
        <begin position="368"/>
        <end position="379"/>
    </location>
</feature>
<sequence length="928" mass="103161">MSYFQGGDFVELLSAQGKSPAAAWKLQGEISKTFDKGIKGNAFSLDGNAETKMQLPKTSSSALGLAQRFVILQLLVPFTRSFSVEICFSDFQKVRRRFVVASAFRDTARTTLHVQLPLDVPRDQWMNLVFDLHTLSEEHFPGSGYRSMESICISGSCRLKRIFTMKDAPTPSRGSQAVKHVDIRDIPRQFVFSATQRGASGPTPIPTHYFATEASNVGSICGVAVSARSGAATSAHRGQTAPIKQQAKGRRGVHPVTQAKTMTLSDSDAEASGPGHQHSRKLARAKTIGSNLRRPQSNVGKVIDEHSPLRDNEPSCLELRVATSSDNRAMEKERSLVNSVSPSQGDRSYEMKEEGIKSATSPVIKVTSPPSSANSSVKGSPQAKRLQPGAQGDKSLRDSIMGEIQQKIASLEADDDRADQRDRELFLRHTSLHSGEWHLQQLRDRDLNGDGLSDSDEENLQLSSSWRRELNDPTASTTVAPPERMRHRSHDGSVSVGTSISSSYNPNKESIFSFSSFVESRTSPTRKNASKLFDFDSLLQDVKPLTPLITEDRGKEDITQLKSRIESALEEEDDDLELTKLLAAKRLARQLTQMTPTMTQTDDPKLRNGYNRSVSNANEENVLEKTKVRDEIRDVRLSRDTESCATRDRDDWVLIEKDTEGVKRSSEDQTLQDKKFDMDEKEEGDNESDLDLREDMTGLSIDLTSELSASGEHELHDDDYESSIDRTRLASPHAEEAKPESDNGSSTSPNDDRDDDSSFDFEDLVEADESIDARDEDEKIHPSSQQAPSMRSPSKSPKQHTLEKRRGPPVPPRRIKSIVSPVLKSPKHPRDKLSQRESRERPVSSSRPMELSSSFSSHRLQSLLESTDWTTELNTHLSGPPSSRSSSKLQNASSRPQTPSNSSIELVYDPILRCYYDPVANKYYALAE</sequence>
<dbReference type="PANTHER" id="PTHR12458">
    <property type="entry name" value="ORF PROTEIN"/>
    <property type="match status" value="1"/>
</dbReference>
<feature type="region of interest" description="Disordered" evidence="1">
    <location>
        <begin position="448"/>
        <end position="502"/>
    </location>
</feature>
<evidence type="ECO:0000256" key="1">
    <source>
        <dbReference type="SAM" id="MobiDB-lite"/>
    </source>
</evidence>
<feature type="compositionally biased region" description="Basic and acidic residues" evidence="1">
    <location>
        <begin position="771"/>
        <end position="781"/>
    </location>
</feature>
<feature type="compositionally biased region" description="Low complexity" evidence="1">
    <location>
        <begin position="492"/>
        <end position="502"/>
    </location>
</feature>
<feature type="compositionally biased region" description="Basic and acidic residues" evidence="1">
    <location>
        <begin position="661"/>
        <end position="678"/>
    </location>
</feature>
<comment type="caution">
    <text evidence="3">The sequence shown here is derived from an EMBL/GenBank/DDBJ whole genome shotgun (WGS) entry which is preliminary data.</text>
</comment>
<feature type="compositionally biased region" description="Low complexity" evidence="1">
    <location>
        <begin position="878"/>
        <end position="887"/>
    </location>
</feature>
<dbReference type="Proteomes" id="UP000602510">
    <property type="component" value="Unassembled WGS sequence"/>
</dbReference>
<feature type="compositionally biased region" description="Polar residues" evidence="1">
    <location>
        <begin position="288"/>
        <end position="299"/>
    </location>
</feature>
<feature type="compositionally biased region" description="Polar residues" evidence="1">
    <location>
        <begin position="888"/>
        <end position="903"/>
    </location>
</feature>
<evidence type="ECO:0000313" key="3">
    <source>
        <dbReference type="EMBL" id="KAF4042601.1"/>
    </source>
</evidence>
<dbReference type="AlphaFoldDB" id="A0A833SL58"/>
<feature type="compositionally biased region" description="Polar residues" evidence="1">
    <location>
        <begin position="782"/>
        <end position="796"/>
    </location>
</feature>
<feature type="domain" description="CFA20" evidence="2">
    <location>
        <begin position="4"/>
        <end position="166"/>
    </location>
</feature>
<feature type="compositionally biased region" description="Basic and acidic residues" evidence="1">
    <location>
        <begin position="831"/>
        <end position="842"/>
    </location>
</feature>